<dbReference type="Proteomes" id="UP000198680">
    <property type="component" value="Unassembled WGS sequence"/>
</dbReference>
<keyword evidence="7" id="KW-0946">Virion</keyword>
<evidence type="ECO:0000256" key="1">
    <source>
        <dbReference type="ARBA" id="ARBA00022723"/>
    </source>
</evidence>
<protein>
    <submittedName>
        <fullName evidence="7">Multicopper oxidase with three cupredoxin domains (Includes cell division protein FtsP and spore coat protein CotA)</fullName>
    </submittedName>
</protein>
<evidence type="ECO:0000256" key="3">
    <source>
        <dbReference type="SAM" id="MobiDB-lite"/>
    </source>
</evidence>
<feature type="compositionally biased region" description="Pro residues" evidence="3">
    <location>
        <begin position="44"/>
        <end position="54"/>
    </location>
</feature>
<feature type="domain" description="Plastocyanin-like" evidence="5">
    <location>
        <begin position="449"/>
        <end position="551"/>
    </location>
</feature>
<dbReference type="InterPro" id="IPR011706">
    <property type="entry name" value="Cu-oxidase_C"/>
</dbReference>
<sequence>MTPAPFRVPLPPHGRIDTGPVPVRLSAESRKDAVMTAPDSPRTGPDPTPVPPPDVAGRRLVPDLSRRRALQLGGLGLLGLAIGASGWGPSAGLALAAAESLSEPETLHSANGLLRVRLEVAEATVTLGGRPAHMLTYNGTVPGPTLRLRPGDRLQVELVNRLSVPTNLHTHGLHVSPKGNADNTLDVHVHPGESFQYDIQLPDDHPPGPFWYHPHEHHLVADQIWSGLYGGIVVEDAGPQVPVTRDRVLVVSDTTLDDAGHPVHVAGWERMKGREGRLVLVNGQLTPTLEARPGERERWRIINTCTSRFLKLRLDGHQVDLLATDIGRLAEPRRVDEVEVLNSGRVDVLVTVGERTGELQGLDNPRTRGGDGPSGAPGALATLQVSGSPVPALPPVPAYPQLPDLRGVEPAARRTMVLGFDRSGGGHEDHGGGHEDHGDGHGTGGMVMTIDGRPFDHARTDHVTRLGTVEEWTYVNHTGMDHPMHLHVWPMQVVAVDGRPVEDVVYQDVVRVSAGGETTVRIPFEDFDGRTVFHCHINDHEDAGMMAVVEARTG</sequence>
<dbReference type="InterPro" id="IPR001117">
    <property type="entry name" value="Cu-oxidase_2nd"/>
</dbReference>
<dbReference type="PROSITE" id="PS00080">
    <property type="entry name" value="MULTICOPPER_OXIDASE2"/>
    <property type="match status" value="1"/>
</dbReference>
<dbReference type="InterPro" id="IPR008972">
    <property type="entry name" value="Cupredoxin"/>
</dbReference>
<dbReference type="Pfam" id="PF00394">
    <property type="entry name" value="Cu-oxidase"/>
    <property type="match status" value="1"/>
</dbReference>
<dbReference type="InterPro" id="IPR006311">
    <property type="entry name" value="TAT_signal"/>
</dbReference>
<organism evidence="7 8">
    <name type="scientific">Geodermatophilus siccatus</name>
    <dbReference type="NCBI Taxonomy" id="1137991"/>
    <lineage>
        <taxon>Bacteria</taxon>
        <taxon>Bacillati</taxon>
        <taxon>Actinomycetota</taxon>
        <taxon>Actinomycetes</taxon>
        <taxon>Geodermatophilales</taxon>
        <taxon>Geodermatophilaceae</taxon>
        <taxon>Geodermatophilus</taxon>
    </lineage>
</organism>
<keyword evidence="7" id="KW-0132">Cell division</keyword>
<evidence type="ECO:0000313" key="7">
    <source>
        <dbReference type="EMBL" id="SDN45493.1"/>
    </source>
</evidence>
<reference evidence="8" key="1">
    <citation type="submission" date="2016-10" db="EMBL/GenBank/DDBJ databases">
        <authorList>
            <person name="Varghese N."/>
            <person name="Submissions S."/>
        </authorList>
    </citation>
    <scope>NUCLEOTIDE SEQUENCE [LARGE SCALE GENOMIC DNA]</scope>
    <source>
        <strain evidence="8">DSM 45419</strain>
    </source>
</reference>
<dbReference type="CDD" id="cd13853">
    <property type="entry name" value="CuRO_1_Tth-MCO_like"/>
    <property type="match status" value="1"/>
</dbReference>
<dbReference type="Pfam" id="PF07732">
    <property type="entry name" value="Cu-oxidase_3"/>
    <property type="match status" value="1"/>
</dbReference>
<dbReference type="Pfam" id="PF07731">
    <property type="entry name" value="Cu-oxidase_2"/>
    <property type="match status" value="1"/>
</dbReference>
<feature type="domain" description="Plastocyanin-like" evidence="6">
    <location>
        <begin position="120"/>
        <end position="237"/>
    </location>
</feature>
<dbReference type="CDD" id="cd13881">
    <property type="entry name" value="CuRO_2_McoC_like"/>
    <property type="match status" value="1"/>
</dbReference>
<dbReference type="SUPFAM" id="SSF49503">
    <property type="entry name" value="Cupredoxins"/>
    <property type="match status" value="3"/>
</dbReference>
<gene>
    <name evidence="7" type="ORF">SAMN05660642_04873</name>
</gene>
<dbReference type="InterPro" id="IPR002355">
    <property type="entry name" value="Cu_oxidase_Cu_BS"/>
</dbReference>
<dbReference type="STRING" id="1137991.SAMN05660642_04873"/>
<keyword evidence="2" id="KW-0560">Oxidoreductase</keyword>
<feature type="region of interest" description="Disordered" evidence="3">
    <location>
        <begin position="1"/>
        <end position="55"/>
    </location>
</feature>
<evidence type="ECO:0000313" key="8">
    <source>
        <dbReference type="Proteomes" id="UP000198680"/>
    </source>
</evidence>
<feature type="domain" description="Plastocyanin-like" evidence="4">
    <location>
        <begin position="276"/>
        <end position="352"/>
    </location>
</feature>
<dbReference type="Gene3D" id="2.60.40.420">
    <property type="entry name" value="Cupredoxins - blue copper proteins"/>
    <property type="match status" value="3"/>
</dbReference>
<evidence type="ECO:0000259" key="6">
    <source>
        <dbReference type="Pfam" id="PF07732"/>
    </source>
</evidence>
<evidence type="ECO:0000256" key="2">
    <source>
        <dbReference type="ARBA" id="ARBA00023002"/>
    </source>
</evidence>
<dbReference type="AlphaFoldDB" id="A0A1H0BJ79"/>
<dbReference type="GO" id="GO:0051301">
    <property type="term" value="P:cell division"/>
    <property type="evidence" value="ECO:0007669"/>
    <property type="project" value="UniProtKB-KW"/>
</dbReference>
<dbReference type="GO" id="GO:0016491">
    <property type="term" value="F:oxidoreductase activity"/>
    <property type="evidence" value="ECO:0007669"/>
    <property type="project" value="UniProtKB-KW"/>
</dbReference>
<feature type="compositionally biased region" description="Pro residues" evidence="3">
    <location>
        <begin position="1"/>
        <end position="12"/>
    </location>
</feature>
<dbReference type="InterPro" id="IPR011707">
    <property type="entry name" value="Cu-oxidase-like_N"/>
</dbReference>
<proteinExistence type="predicted"/>
<dbReference type="PROSITE" id="PS51318">
    <property type="entry name" value="TAT"/>
    <property type="match status" value="1"/>
</dbReference>
<dbReference type="PANTHER" id="PTHR11709">
    <property type="entry name" value="MULTI-COPPER OXIDASE"/>
    <property type="match status" value="1"/>
</dbReference>
<keyword evidence="7" id="KW-0131">Cell cycle</keyword>
<keyword evidence="1" id="KW-0479">Metal-binding</keyword>
<dbReference type="PANTHER" id="PTHR11709:SF2">
    <property type="entry name" value="MULTICOPPER OXIDASE LPR1"/>
    <property type="match status" value="1"/>
</dbReference>
<accession>A0A1H0BJ79</accession>
<evidence type="ECO:0000259" key="5">
    <source>
        <dbReference type="Pfam" id="PF07731"/>
    </source>
</evidence>
<dbReference type="InterPro" id="IPR045087">
    <property type="entry name" value="Cu-oxidase_fam"/>
</dbReference>
<keyword evidence="7" id="KW-0167">Capsid protein</keyword>
<keyword evidence="8" id="KW-1185">Reference proteome</keyword>
<dbReference type="CDD" id="cd13900">
    <property type="entry name" value="CuRO_3_Tth-MCO_like"/>
    <property type="match status" value="1"/>
</dbReference>
<evidence type="ECO:0000259" key="4">
    <source>
        <dbReference type="Pfam" id="PF00394"/>
    </source>
</evidence>
<name>A0A1H0BJ79_9ACTN</name>
<dbReference type="EMBL" id="FNHE01000022">
    <property type="protein sequence ID" value="SDN45493.1"/>
    <property type="molecule type" value="Genomic_DNA"/>
</dbReference>
<dbReference type="GO" id="GO:0005507">
    <property type="term" value="F:copper ion binding"/>
    <property type="evidence" value="ECO:0007669"/>
    <property type="project" value="InterPro"/>
</dbReference>